<dbReference type="AlphaFoldDB" id="A0A0F9DC41"/>
<reference evidence="1" key="1">
    <citation type="journal article" date="2015" name="Nature">
        <title>Complex archaea that bridge the gap between prokaryotes and eukaryotes.</title>
        <authorList>
            <person name="Spang A."/>
            <person name="Saw J.H."/>
            <person name="Jorgensen S.L."/>
            <person name="Zaremba-Niedzwiedzka K."/>
            <person name="Martijn J."/>
            <person name="Lind A.E."/>
            <person name="van Eijk R."/>
            <person name="Schleper C."/>
            <person name="Guy L."/>
            <person name="Ettema T.J."/>
        </authorList>
    </citation>
    <scope>NUCLEOTIDE SEQUENCE</scope>
</reference>
<gene>
    <name evidence="1" type="ORF">LCGC14_2563850</name>
</gene>
<name>A0A0F9DC41_9ZZZZ</name>
<proteinExistence type="predicted"/>
<accession>A0A0F9DC41</accession>
<organism evidence="1">
    <name type="scientific">marine sediment metagenome</name>
    <dbReference type="NCBI Taxonomy" id="412755"/>
    <lineage>
        <taxon>unclassified sequences</taxon>
        <taxon>metagenomes</taxon>
        <taxon>ecological metagenomes</taxon>
    </lineage>
</organism>
<evidence type="ECO:0000313" key="1">
    <source>
        <dbReference type="EMBL" id="KKL09643.1"/>
    </source>
</evidence>
<sequence>ARESEDSLAEELGAPRSNKPKVCSRIAAALFSIVEGEK</sequence>
<feature type="non-terminal residue" evidence="1">
    <location>
        <position position="1"/>
    </location>
</feature>
<protein>
    <submittedName>
        <fullName evidence="1">Uncharacterized protein</fullName>
    </submittedName>
</protein>
<dbReference type="EMBL" id="LAZR01042390">
    <property type="protein sequence ID" value="KKL09643.1"/>
    <property type="molecule type" value="Genomic_DNA"/>
</dbReference>
<comment type="caution">
    <text evidence="1">The sequence shown here is derived from an EMBL/GenBank/DDBJ whole genome shotgun (WGS) entry which is preliminary data.</text>
</comment>